<accession>A0A8J3YQX4</accession>
<dbReference type="EMBL" id="BOPF01000020">
    <property type="protein sequence ID" value="GIJ48320.1"/>
    <property type="molecule type" value="Genomic_DNA"/>
</dbReference>
<keyword evidence="3" id="KW-1185">Reference proteome</keyword>
<evidence type="ECO:0000313" key="2">
    <source>
        <dbReference type="EMBL" id="GIJ48320.1"/>
    </source>
</evidence>
<gene>
    <name evidence="2" type="ORF">Val02_52060</name>
</gene>
<proteinExistence type="predicted"/>
<dbReference type="InterPro" id="IPR036465">
    <property type="entry name" value="vWFA_dom_sf"/>
</dbReference>
<dbReference type="InterPro" id="IPR002035">
    <property type="entry name" value="VWF_A"/>
</dbReference>
<protein>
    <recommendedName>
        <fullName evidence="1">VWFA domain-containing protein</fullName>
    </recommendedName>
</protein>
<organism evidence="2 3">
    <name type="scientific">Virgisporangium aliadipatigenens</name>
    <dbReference type="NCBI Taxonomy" id="741659"/>
    <lineage>
        <taxon>Bacteria</taxon>
        <taxon>Bacillati</taxon>
        <taxon>Actinomycetota</taxon>
        <taxon>Actinomycetes</taxon>
        <taxon>Micromonosporales</taxon>
        <taxon>Micromonosporaceae</taxon>
        <taxon>Virgisporangium</taxon>
    </lineage>
</organism>
<dbReference type="RefSeq" id="WP_203901812.1">
    <property type="nucleotide sequence ID" value="NZ_BOPF01000020.1"/>
</dbReference>
<comment type="caution">
    <text evidence="2">The sequence shown here is derived from an EMBL/GenBank/DDBJ whole genome shotgun (WGS) entry which is preliminary data.</text>
</comment>
<dbReference type="Gene3D" id="3.40.50.410">
    <property type="entry name" value="von Willebrand factor, type A domain"/>
    <property type="match status" value="1"/>
</dbReference>
<evidence type="ECO:0000313" key="3">
    <source>
        <dbReference type="Proteomes" id="UP000619260"/>
    </source>
</evidence>
<dbReference type="CDD" id="cd00198">
    <property type="entry name" value="vWFA"/>
    <property type="match status" value="1"/>
</dbReference>
<dbReference type="SUPFAM" id="SSF53300">
    <property type="entry name" value="vWA-like"/>
    <property type="match status" value="1"/>
</dbReference>
<reference evidence="2" key="1">
    <citation type="submission" date="2021-01" db="EMBL/GenBank/DDBJ databases">
        <title>Whole genome shotgun sequence of Virgisporangium aliadipatigenens NBRC 105644.</title>
        <authorList>
            <person name="Komaki H."/>
            <person name="Tamura T."/>
        </authorList>
    </citation>
    <scope>NUCLEOTIDE SEQUENCE</scope>
    <source>
        <strain evidence="2">NBRC 105644</strain>
    </source>
</reference>
<sequence length="207" mass="22101">MSTWIRRDYTGVGVTQSPPGRHLAAVQAPFIGKVLLCIDVSGSMSGRLHHAVAGAERFVAEAVAAHYEIGLVLWNHGVHTFVPLSREPTRMLRTLREAAARGGTNVTPTLERGIAELGELSGDRVMAVFGDGEIGPVEAAQRAARRAAERGIRIIVRGLGEESAARLRLIATDVDAPGETVVASEREIAAGVASMVRTLAGRRGRRR</sequence>
<evidence type="ECO:0000259" key="1">
    <source>
        <dbReference type="PROSITE" id="PS50234"/>
    </source>
</evidence>
<dbReference type="PROSITE" id="PS50234">
    <property type="entry name" value="VWFA"/>
    <property type="match status" value="1"/>
</dbReference>
<feature type="domain" description="VWFA" evidence="1">
    <location>
        <begin position="33"/>
        <end position="199"/>
    </location>
</feature>
<name>A0A8J3YQX4_9ACTN</name>
<dbReference type="AlphaFoldDB" id="A0A8J3YQX4"/>
<dbReference type="Proteomes" id="UP000619260">
    <property type="component" value="Unassembled WGS sequence"/>
</dbReference>
<dbReference type="SMART" id="SM00327">
    <property type="entry name" value="VWA"/>
    <property type="match status" value="1"/>
</dbReference>
<dbReference type="Pfam" id="PF13519">
    <property type="entry name" value="VWA_2"/>
    <property type="match status" value="1"/>
</dbReference>